<gene>
    <name evidence="2" type="ORF">EYF80_007810</name>
</gene>
<name>A0A4Z2IX81_9TELE</name>
<keyword evidence="3" id="KW-1185">Reference proteome</keyword>
<feature type="region of interest" description="Disordered" evidence="1">
    <location>
        <begin position="22"/>
        <end position="47"/>
    </location>
</feature>
<sequence length="169" mass="18271">MLFMKAFSSSSLSTILTSLKQQGAHPMPAPSSSILSPSRQGSMDRISGSSCRVSSLARVSSIISSTVAALECSFQKATMVSHIFFDPVMLYDGLLFVVLEAHLELRNQTQQCGIGDNLLQDLDVSVAGRGHRGQRPGEKMPLLLLRANSTRQSFANAPTDTCRLRAQCP</sequence>
<dbReference type="AlphaFoldDB" id="A0A4Z2IX81"/>
<proteinExistence type="predicted"/>
<feature type="compositionally biased region" description="Polar residues" evidence="1">
    <location>
        <begin position="30"/>
        <end position="47"/>
    </location>
</feature>
<evidence type="ECO:0000313" key="3">
    <source>
        <dbReference type="Proteomes" id="UP000314294"/>
    </source>
</evidence>
<evidence type="ECO:0000256" key="1">
    <source>
        <dbReference type="SAM" id="MobiDB-lite"/>
    </source>
</evidence>
<dbReference type="EMBL" id="SRLO01000043">
    <property type="protein sequence ID" value="TNN81902.1"/>
    <property type="molecule type" value="Genomic_DNA"/>
</dbReference>
<evidence type="ECO:0000313" key="2">
    <source>
        <dbReference type="EMBL" id="TNN81902.1"/>
    </source>
</evidence>
<comment type="caution">
    <text evidence="2">The sequence shown here is derived from an EMBL/GenBank/DDBJ whole genome shotgun (WGS) entry which is preliminary data.</text>
</comment>
<dbReference type="Proteomes" id="UP000314294">
    <property type="component" value="Unassembled WGS sequence"/>
</dbReference>
<organism evidence="2 3">
    <name type="scientific">Liparis tanakae</name>
    <name type="common">Tanaka's snailfish</name>
    <dbReference type="NCBI Taxonomy" id="230148"/>
    <lineage>
        <taxon>Eukaryota</taxon>
        <taxon>Metazoa</taxon>
        <taxon>Chordata</taxon>
        <taxon>Craniata</taxon>
        <taxon>Vertebrata</taxon>
        <taxon>Euteleostomi</taxon>
        <taxon>Actinopterygii</taxon>
        <taxon>Neopterygii</taxon>
        <taxon>Teleostei</taxon>
        <taxon>Neoteleostei</taxon>
        <taxon>Acanthomorphata</taxon>
        <taxon>Eupercaria</taxon>
        <taxon>Perciformes</taxon>
        <taxon>Cottioidei</taxon>
        <taxon>Cottales</taxon>
        <taxon>Liparidae</taxon>
        <taxon>Liparis</taxon>
    </lineage>
</organism>
<reference evidence="2 3" key="1">
    <citation type="submission" date="2019-03" db="EMBL/GenBank/DDBJ databases">
        <title>First draft genome of Liparis tanakae, snailfish: a comprehensive survey of snailfish specific genes.</title>
        <authorList>
            <person name="Kim W."/>
            <person name="Song I."/>
            <person name="Jeong J.-H."/>
            <person name="Kim D."/>
            <person name="Kim S."/>
            <person name="Ryu S."/>
            <person name="Song J.Y."/>
            <person name="Lee S.K."/>
        </authorList>
    </citation>
    <scope>NUCLEOTIDE SEQUENCE [LARGE SCALE GENOMIC DNA]</scope>
    <source>
        <tissue evidence="2">Muscle</tissue>
    </source>
</reference>
<accession>A0A4Z2IX81</accession>
<protein>
    <submittedName>
        <fullName evidence="2">Uncharacterized protein</fullName>
    </submittedName>
</protein>